<keyword evidence="1" id="KW-1133">Transmembrane helix</keyword>
<feature type="transmembrane region" description="Helical" evidence="1">
    <location>
        <begin position="33"/>
        <end position="53"/>
    </location>
</feature>
<evidence type="ECO:0000256" key="1">
    <source>
        <dbReference type="SAM" id="Phobius"/>
    </source>
</evidence>
<evidence type="ECO:0000313" key="3">
    <source>
        <dbReference type="Proteomes" id="UP000199334"/>
    </source>
</evidence>
<keyword evidence="1" id="KW-0812">Transmembrane</keyword>
<dbReference type="EMBL" id="FNIG01000004">
    <property type="protein sequence ID" value="SDN35278.1"/>
    <property type="molecule type" value="Genomic_DNA"/>
</dbReference>
<keyword evidence="1" id="KW-0472">Membrane</keyword>
<reference evidence="2 3" key="1">
    <citation type="submission" date="2016-10" db="EMBL/GenBank/DDBJ databases">
        <authorList>
            <person name="de Groot N.N."/>
        </authorList>
    </citation>
    <scope>NUCLEOTIDE SEQUENCE [LARGE SCALE GENOMIC DNA]</scope>
    <source>
        <strain evidence="2 3">CGMCC 1.3442</strain>
    </source>
</reference>
<name>A0A1H0AP00_9BACI</name>
<proteinExistence type="predicted"/>
<accession>A0A1H0AP00</accession>
<sequence>MSDFTVRIKDYVEQARDYTVDRFEALKNVSKDVWLKNSPALGLLFIYLLYLMFSAKEGSIAWTIIFLIGFGYAIFAIKYWKKDQEFNLNLSLVLLLFSFAFAGFEGFSFLISSLYERVF</sequence>
<dbReference type="RefSeq" id="WP_093856478.1">
    <property type="nucleotide sequence ID" value="NZ_BJVZ01000021.1"/>
</dbReference>
<organism evidence="2 3">
    <name type="scientific">Tenuibacillus multivorans</name>
    <dbReference type="NCBI Taxonomy" id="237069"/>
    <lineage>
        <taxon>Bacteria</taxon>
        <taxon>Bacillati</taxon>
        <taxon>Bacillota</taxon>
        <taxon>Bacilli</taxon>
        <taxon>Bacillales</taxon>
        <taxon>Bacillaceae</taxon>
        <taxon>Tenuibacillus</taxon>
    </lineage>
</organism>
<dbReference type="AlphaFoldDB" id="A0A1H0AP00"/>
<protein>
    <submittedName>
        <fullName evidence="2">Uncharacterized protein</fullName>
    </submittedName>
</protein>
<dbReference type="Proteomes" id="UP000199334">
    <property type="component" value="Unassembled WGS sequence"/>
</dbReference>
<gene>
    <name evidence="2" type="ORF">SAMN05216498_2018</name>
</gene>
<feature type="transmembrane region" description="Helical" evidence="1">
    <location>
        <begin position="92"/>
        <end position="115"/>
    </location>
</feature>
<feature type="transmembrane region" description="Helical" evidence="1">
    <location>
        <begin position="59"/>
        <end position="80"/>
    </location>
</feature>
<keyword evidence="3" id="KW-1185">Reference proteome</keyword>
<evidence type="ECO:0000313" key="2">
    <source>
        <dbReference type="EMBL" id="SDN35278.1"/>
    </source>
</evidence>
<dbReference type="OrthoDB" id="2973446at2"/>